<dbReference type="EMBL" id="CABITT030000008">
    <property type="protein sequence ID" value="VVB16195.1"/>
    <property type="molecule type" value="Genomic_DNA"/>
</dbReference>
<accession>A0A565CR49</accession>
<dbReference type="GO" id="GO:0008168">
    <property type="term" value="F:methyltransferase activity"/>
    <property type="evidence" value="ECO:0007669"/>
    <property type="project" value="InterPro"/>
</dbReference>
<evidence type="ECO:0000313" key="1">
    <source>
        <dbReference type="EMBL" id="VVB16195.1"/>
    </source>
</evidence>
<name>A0A565CR49_9BRAS</name>
<dbReference type="Gene3D" id="3.40.50.150">
    <property type="entry name" value="Vaccinia Virus protein VP39"/>
    <property type="match status" value="1"/>
</dbReference>
<dbReference type="Proteomes" id="UP000489600">
    <property type="component" value="Unassembled WGS sequence"/>
</dbReference>
<dbReference type="InterPro" id="IPR005299">
    <property type="entry name" value="MeTrfase_7"/>
</dbReference>
<sequence length="333" mass="37475">MQGGEDDVSYVNNSDRQALAITLSKPILISSLQTIKLFSTNSPIRITDLGCAAGSNTFTTVDTVVETLRRRYTAVYGGGSLPEIEAFFSDLPSNDFNLLFKLLTEKRRVDSPAKYFAGGVPGSFYDRLFPRGTIHVAVSLSALHWLSQYMQSDHDLENFLKCRKEEIVNGGVLFVLMGGRPSGSCSQFGDQGTRAKHPFTITMEQAWQDLLDEGLIDEETRDGFNIPAYMRSPEEVAAGIDRISGFKIEKMEYMKVVEHSDEKKEEWKKDPVSYGRARTNVVQAAIRPMVEAYLGPDLSDKLFKRYENRVSTNREFLHKTCFYGIVVFSAIRI</sequence>
<protein>
    <submittedName>
        <fullName evidence="1">Uncharacterized protein</fullName>
    </submittedName>
</protein>
<dbReference type="SUPFAM" id="SSF53335">
    <property type="entry name" value="S-adenosyl-L-methionine-dependent methyltransferases"/>
    <property type="match status" value="1"/>
</dbReference>
<proteinExistence type="predicted"/>
<reference evidence="1" key="1">
    <citation type="submission" date="2019-07" db="EMBL/GenBank/DDBJ databases">
        <authorList>
            <person name="Dittberner H."/>
        </authorList>
    </citation>
    <scope>NUCLEOTIDE SEQUENCE [LARGE SCALE GENOMIC DNA]</scope>
</reference>
<comment type="caution">
    <text evidence="1">The sequence shown here is derived from an EMBL/GenBank/DDBJ whole genome shotgun (WGS) entry which is preliminary data.</text>
</comment>
<organism evidence="1 2">
    <name type="scientific">Arabis nemorensis</name>
    <dbReference type="NCBI Taxonomy" id="586526"/>
    <lineage>
        <taxon>Eukaryota</taxon>
        <taxon>Viridiplantae</taxon>
        <taxon>Streptophyta</taxon>
        <taxon>Embryophyta</taxon>
        <taxon>Tracheophyta</taxon>
        <taxon>Spermatophyta</taxon>
        <taxon>Magnoliopsida</taxon>
        <taxon>eudicotyledons</taxon>
        <taxon>Gunneridae</taxon>
        <taxon>Pentapetalae</taxon>
        <taxon>rosids</taxon>
        <taxon>malvids</taxon>
        <taxon>Brassicales</taxon>
        <taxon>Brassicaceae</taxon>
        <taxon>Arabideae</taxon>
        <taxon>Arabis</taxon>
    </lineage>
</organism>
<dbReference type="AlphaFoldDB" id="A0A565CR49"/>
<dbReference type="OrthoDB" id="1523883at2759"/>
<keyword evidence="2" id="KW-1185">Reference proteome</keyword>
<dbReference type="InterPro" id="IPR029063">
    <property type="entry name" value="SAM-dependent_MTases_sf"/>
</dbReference>
<dbReference type="Pfam" id="PF03492">
    <property type="entry name" value="Methyltransf_7"/>
    <property type="match status" value="2"/>
</dbReference>
<dbReference type="Gene3D" id="1.10.1200.220">
    <property type="match status" value="1"/>
</dbReference>
<dbReference type="PANTHER" id="PTHR31009">
    <property type="entry name" value="S-ADENOSYL-L-METHIONINE:CARBOXYL METHYLTRANSFERASE FAMILY PROTEIN"/>
    <property type="match status" value="1"/>
</dbReference>
<gene>
    <name evidence="1" type="ORF">ANE_LOCUS26639</name>
</gene>
<evidence type="ECO:0000313" key="2">
    <source>
        <dbReference type="Proteomes" id="UP000489600"/>
    </source>
</evidence>